<feature type="transmembrane region" description="Helical" evidence="13">
    <location>
        <begin position="130"/>
        <end position="148"/>
    </location>
</feature>
<dbReference type="Gene3D" id="1.20.1070.10">
    <property type="entry name" value="Rhodopsin 7-helix transmembrane proteins"/>
    <property type="match status" value="1"/>
</dbReference>
<keyword evidence="5 13" id="KW-0589">Pheromone response</keyword>
<keyword evidence="11" id="KW-0325">Glycoprotein</keyword>
<feature type="transmembrane region" description="Helical" evidence="13">
    <location>
        <begin position="266"/>
        <end position="286"/>
    </location>
</feature>
<keyword evidence="9 13" id="KW-0472">Membrane</keyword>
<dbReference type="GO" id="GO:0019236">
    <property type="term" value="P:response to pheromone"/>
    <property type="evidence" value="ECO:0007669"/>
    <property type="project" value="UniProtKB-KW"/>
</dbReference>
<dbReference type="OrthoDB" id="9606139at2759"/>
<feature type="domain" description="G-protein coupled receptors family 1 profile" evidence="14">
    <location>
        <begin position="22"/>
        <end position="286"/>
    </location>
</feature>
<keyword evidence="10 13" id="KW-0675">Receptor</keyword>
<evidence type="ECO:0000256" key="3">
    <source>
        <dbReference type="ARBA" id="ARBA00010663"/>
    </source>
</evidence>
<proteinExistence type="inferred from homology"/>
<reference evidence="15" key="1">
    <citation type="journal article" date="2018" name="Biotechnol. Bioeng.">
        <title>A reference genome of the Chinese hamster based on a hybrid assembly strategy.</title>
        <authorList>
            <person name="Rupp O."/>
            <person name="MacDonald M.L."/>
            <person name="Li S."/>
            <person name="Dhiman H."/>
            <person name="Polson S."/>
            <person name="Griep S."/>
            <person name="Heffner K."/>
            <person name="Hernandez I."/>
            <person name="Brinkrolf K."/>
            <person name="Jadhav V."/>
            <person name="Samoudi M."/>
            <person name="Hao H."/>
            <person name="Kingham B."/>
            <person name="Goesmann A."/>
            <person name="Betenbaugh M.J."/>
            <person name="Lewis N.E."/>
            <person name="Borth N."/>
            <person name="Lee K.H."/>
        </authorList>
    </citation>
    <scope>NUCLEOTIDE SEQUENCE [LARGE SCALE GENOMIC DNA]</scope>
    <source>
        <strain evidence="15">17A/GY</strain>
    </source>
</reference>
<gene>
    <name evidence="16" type="primary">LOC100751881</name>
</gene>
<evidence type="ECO:0000256" key="4">
    <source>
        <dbReference type="ARBA" id="ARBA00022475"/>
    </source>
</evidence>
<feature type="transmembrane region" description="Helical" evidence="13">
    <location>
        <begin position="90"/>
        <end position="110"/>
    </location>
</feature>
<dbReference type="RefSeq" id="XP_027254500.1">
    <property type="nucleotide sequence ID" value="XM_027398699.1"/>
</dbReference>
<evidence type="ECO:0000313" key="15">
    <source>
        <dbReference type="Proteomes" id="UP001108280"/>
    </source>
</evidence>
<evidence type="ECO:0000256" key="12">
    <source>
        <dbReference type="ARBA" id="ARBA00023224"/>
    </source>
</evidence>
<dbReference type="InterPro" id="IPR017452">
    <property type="entry name" value="GPCR_Rhodpsn_7TM"/>
</dbReference>
<dbReference type="InterPro" id="IPR004072">
    <property type="entry name" value="Vmron_rcpt_1"/>
</dbReference>
<sequence length="315" mass="35477">MAASELSLGVVFLSLTMIGLLGNFLLLCHYMFLYLMRYRIKSTDWVLIHLVVASILTVLGKGVPHSMAAFGLKDFLDDNGCKLVFSFHRLGRGLCIGCTSFLSVFQAIIISPRDSRYSELKIKAHKHGCYALYLNWAIHFLISSINLVHMRARYGNASTANLKSFLYCYSVRHDQASDIFYAALLSAPDIFFLGLMLWASVFMILILYRHKQRMQHMPKINTSSRSSPESRATKTILLLVSTFVSFYTISSLGQLIGAIVDNPSWSVVHLTAMASLFFPTVCPFLLMSRDSRVSSCCLTLKITRHFPKASNQEQN</sequence>
<dbReference type="PROSITE" id="PS50262">
    <property type="entry name" value="G_PROTEIN_RECEP_F1_2"/>
    <property type="match status" value="1"/>
</dbReference>
<keyword evidence="15" id="KW-1185">Reference proteome</keyword>
<evidence type="ECO:0000256" key="10">
    <source>
        <dbReference type="ARBA" id="ARBA00023170"/>
    </source>
</evidence>
<feature type="transmembrane region" description="Helical" evidence="13">
    <location>
        <begin position="190"/>
        <end position="208"/>
    </location>
</feature>
<dbReference type="FunFam" id="1.20.1070.10:FF:000033">
    <property type="entry name" value="Vomeronasal type-1 receptor"/>
    <property type="match status" value="1"/>
</dbReference>
<dbReference type="GO" id="GO:0016503">
    <property type="term" value="F:pheromone receptor activity"/>
    <property type="evidence" value="ECO:0007669"/>
    <property type="project" value="InterPro"/>
</dbReference>
<dbReference type="SUPFAM" id="SSF81321">
    <property type="entry name" value="Family A G protein-coupled receptor-like"/>
    <property type="match status" value="1"/>
</dbReference>
<dbReference type="AlphaFoldDB" id="A0A9J7JDH8"/>
<evidence type="ECO:0000256" key="7">
    <source>
        <dbReference type="ARBA" id="ARBA00022989"/>
    </source>
</evidence>
<keyword evidence="7 13" id="KW-1133">Transmembrane helix</keyword>
<feature type="transmembrane region" description="Helical" evidence="13">
    <location>
        <begin position="45"/>
        <end position="70"/>
    </location>
</feature>
<evidence type="ECO:0000256" key="11">
    <source>
        <dbReference type="ARBA" id="ARBA00023180"/>
    </source>
</evidence>
<evidence type="ECO:0000256" key="9">
    <source>
        <dbReference type="ARBA" id="ARBA00023136"/>
    </source>
</evidence>
<comment type="similarity">
    <text evidence="3 13">Belongs to the G-protein coupled receptor 1 family.</text>
</comment>
<accession>A0A9J7JDH8</accession>
<organism evidence="15 16">
    <name type="scientific">Cricetulus griseus</name>
    <name type="common">Chinese hamster</name>
    <name type="synonym">Cricetulus barabensis griseus</name>
    <dbReference type="NCBI Taxonomy" id="10029"/>
    <lineage>
        <taxon>Eukaryota</taxon>
        <taxon>Metazoa</taxon>
        <taxon>Chordata</taxon>
        <taxon>Craniata</taxon>
        <taxon>Vertebrata</taxon>
        <taxon>Euteleostomi</taxon>
        <taxon>Mammalia</taxon>
        <taxon>Eutheria</taxon>
        <taxon>Euarchontoglires</taxon>
        <taxon>Glires</taxon>
        <taxon>Rodentia</taxon>
        <taxon>Myomorpha</taxon>
        <taxon>Muroidea</taxon>
        <taxon>Cricetidae</taxon>
        <taxon>Cricetinae</taxon>
        <taxon>Cricetulus</taxon>
    </lineage>
</organism>
<dbReference type="Pfam" id="PF03402">
    <property type="entry name" value="V1R"/>
    <property type="match status" value="1"/>
</dbReference>
<feature type="transmembrane region" description="Helical" evidence="13">
    <location>
        <begin position="6"/>
        <end position="33"/>
    </location>
</feature>
<evidence type="ECO:0000256" key="13">
    <source>
        <dbReference type="RuleBase" id="RU364061"/>
    </source>
</evidence>
<dbReference type="PRINTS" id="PR01534">
    <property type="entry name" value="VOMERONASL1R"/>
</dbReference>
<dbReference type="Proteomes" id="UP001108280">
    <property type="component" value="Chromosome 9"/>
</dbReference>
<evidence type="ECO:0000256" key="1">
    <source>
        <dbReference type="ARBA" id="ARBA00003878"/>
    </source>
</evidence>
<evidence type="ECO:0000256" key="2">
    <source>
        <dbReference type="ARBA" id="ARBA00004651"/>
    </source>
</evidence>
<evidence type="ECO:0000256" key="8">
    <source>
        <dbReference type="ARBA" id="ARBA00023040"/>
    </source>
</evidence>
<protein>
    <recommendedName>
        <fullName evidence="13">Vomeronasal type-1 receptor</fullName>
    </recommendedName>
</protein>
<dbReference type="KEGG" id="cge:100751881"/>
<dbReference type="GO" id="GO:0007606">
    <property type="term" value="P:sensory perception of chemical stimulus"/>
    <property type="evidence" value="ECO:0007669"/>
    <property type="project" value="UniProtKB-ARBA"/>
</dbReference>
<dbReference type="GeneID" id="100751881"/>
<feature type="transmembrane region" description="Helical" evidence="13">
    <location>
        <begin position="235"/>
        <end position="260"/>
    </location>
</feature>
<comment type="subcellular location">
    <subcellularLocation>
        <location evidence="2 13">Cell membrane</location>
        <topology evidence="2 13">Multi-pass membrane protein</topology>
    </subcellularLocation>
</comment>
<dbReference type="PANTHER" id="PTHR24062">
    <property type="entry name" value="VOMERONASAL TYPE-1 RECEPTOR"/>
    <property type="match status" value="1"/>
</dbReference>
<keyword evidence="4 13" id="KW-1003">Cell membrane</keyword>
<evidence type="ECO:0000259" key="14">
    <source>
        <dbReference type="PROSITE" id="PS50262"/>
    </source>
</evidence>
<name>A0A9J7JDH8_CRIGR</name>
<dbReference type="GO" id="GO:0005886">
    <property type="term" value="C:plasma membrane"/>
    <property type="evidence" value="ECO:0007669"/>
    <property type="project" value="UniProtKB-SubCell"/>
</dbReference>
<keyword evidence="8 13" id="KW-0297">G-protein coupled receptor</keyword>
<reference evidence="15" key="2">
    <citation type="journal article" date="2020" name="Biotechnol. Bioeng.">
        <title>Chromosome-scale scaffolds for the Chinese hamster reference genome assembly to facilitate the study of the CHO epigenome.</title>
        <authorList>
            <person name="Hilliard W."/>
            <person name="MacDonald M."/>
            <person name="Lee K.H."/>
        </authorList>
    </citation>
    <scope>NUCLEOTIDE SEQUENCE [LARGE SCALE GENOMIC DNA]</scope>
    <source>
        <strain evidence="15">17A/GY</strain>
    </source>
</reference>
<comment type="function">
    <text evidence="1">Putative pheromone receptor.</text>
</comment>
<evidence type="ECO:0000313" key="16">
    <source>
        <dbReference type="RefSeq" id="XP_027254500.1"/>
    </source>
</evidence>
<keyword evidence="12 13" id="KW-0807">Transducer</keyword>
<evidence type="ECO:0000256" key="6">
    <source>
        <dbReference type="ARBA" id="ARBA00022692"/>
    </source>
</evidence>
<keyword evidence="6 13" id="KW-0812">Transmembrane</keyword>
<evidence type="ECO:0000256" key="5">
    <source>
        <dbReference type="ARBA" id="ARBA00022507"/>
    </source>
</evidence>
<reference evidence="16" key="3">
    <citation type="submission" date="2025-08" db="UniProtKB">
        <authorList>
            <consortium name="RefSeq"/>
        </authorList>
    </citation>
    <scope>IDENTIFICATION</scope>
    <source>
        <strain evidence="16">17A/GY</strain>
        <tissue evidence="16">Liver</tissue>
    </source>
</reference>
<dbReference type="RefSeq" id="XP_007648182.1">
    <property type="nucleotide sequence ID" value="XM_007649992.1"/>
</dbReference>